<gene>
    <name evidence="2" type="ORF">A3E36_01080</name>
</gene>
<proteinExistence type="predicted"/>
<name>A0A1G1XBI5_9BACT</name>
<dbReference type="EMBL" id="MHHS01000015">
    <property type="protein sequence ID" value="OGY37261.1"/>
    <property type="molecule type" value="Genomic_DNA"/>
</dbReference>
<evidence type="ECO:0000313" key="3">
    <source>
        <dbReference type="Proteomes" id="UP000177941"/>
    </source>
</evidence>
<dbReference type="Proteomes" id="UP000177941">
    <property type="component" value="Unassembled WGS sequence"/>
</dbReference>
<keyword evidence="1" id="KW-0472">Membrane</keyword>
<comment type="caution">
    <text evidence="2">The sequence shown here is derived from an EMBL/GenBank/DDBJ whole genome shotgun (WGS) entry which is preliminary data.</text>
</comment>
<accession>A0A1G1XBI5</accession>
<dbReference type="AlphaFoldDB" id="A0A1G1XBI5"/>
<feature type="transmembrane region" description="Helical" evidence="1">
    <location>
        <begin position="30"/>
        <end position="53"/>
    </location>
</feature>
<evidence type="ECO:0000313" key="2">
    <source>
        <dbReference type="EMBL" id="OGY37261.1"/>
    </source>
</evidence>
<organism evidence="2 3">
    <name type="scientific">Candidatus Andersenbacteria bacterium RIFCSPHIGHO2_12_FULL_45_11b</name>
    <dbReference type="NCBI Taxonomy" id="1797282"/>
    <lineage>
        <taxon>Bacteria</taxon>
        <taxon>Candidatus Anderseniibacteriota</taxon>
    </lineage>
</organism>
<keyword evidence="1" id="KW-1133">Transmembrane helix</keyword>
<protein>
    <submittedName>
        <fullName evidence="2">Uncharacterized protein</fullName>
    </submittedName>
</protein>
<reference evidence="2 3" key="1">
    <citation type="journal article" date="2016" name="Nat. Commun.">
        <title>Thousands of microbial genomes shed light on interconnected biogeochemical processes in an aquifer system.</title>
        <authorList>
            <person name="Anantharaman K."/>
            <person name="Brown C.T."/>
            <person name="Hug L.A."/>
            <person name="Sharon I."/>
            <person name="Castelle C.J."/>
            <person name="Probst A.J."/>
            <person name="Thomas B.C."/>
            <person name="Singh A."/>
            <person name="Wilkins M.J."/>
            <person name="Karaoz U."/>
            <person name="Brodie E.L."/>
            <person name="Williams K.H."/>
            <person name="Hubbard S.S."/>
            <person name="Banfield J.F."/>
        </authorList>
    </citation>
    <scope>NUCLEOTIDE SEQUENCE [LARGE SCALE GENOMIC DNA]</scope>
</reference>
<keyword evidence="1" id="KW-0812">Transmembrane</keyword>
<evidence type="ECO:0000256" key="1">
    <source>
        <dbReference type="SAM" id="Phobius"/>
    </source>
</evidence>
<sequence length="342" mass="38664">MATTTGTTSAKKWEWWEKQQESWKKAPITMLLWTVFWLWVLGVAGPWVIPLVWQIPQWSIQTAYSTPQAPPSKIQFSTQKMPRNENEDRNEFFVETPRKLGWKVMPTRVDFNVPLDGKERYLGLNIDMFKGARLQIDCPGYWSGNDVALYAKGDDKDWYHLAHSNTITVRDTGTVNGKGALLVRGVRKAFPKNGDSNVIIAEVSPRPGHVRIATTKVCETRNADGTERRGEPWGIVQLGKATGSPHWEVYVRFADAEGLTIHPDVMQQKPGRIMLGVPEEDAQGKKTFRSMVSEVVSKPANVYGKYSVPEDEEDPFLLIQPPNVPDGVVTIEVILDIDYTRK</sequence>